<dbReference type="RefSeq" id="WP_321560740.1">
    <property type="nucleotide sequence ID" value="NZ_CP139558.1"/>
</dbReference>
<dbReference type="SUPFAM" id="SSF46689">
    <property type="entry name" value="Homeodomain-like"/>
    <property type="match status" value="2"/>
</dbReference>
<dbReference type="Pfam" id="PF12833">
    <property type="entry name" value="HTH_18"/>
    <property type="match status" value="1"/>
</dbReference>
<dbReference type="PANTHER" id="PTHR11019">
    <property type="entry name" value="HTH-TYPE TRANSCRIPTIONAL REGULATOR NIMR"/>
    <property type="match status" value="1"/>
</dbReference>
<evidence type="ECO:0000256" key="1">
    <source>
        <dbReference type="ARBA" id="ARBA00023015"/>
    </source>
</evidence>
<dbReference type="Pfam" id="PF02311">
    <property type="entry name" value="AraC_binding"/>
    <property type="match status" value="1"/>
</dbReference>
<keyword evidence="2" id="KW-0238">DNA-binding</keyword>
<dbReference type="InterPro" id="IPR003313">
    <property type="entry name" value="AraC-bd"/>
</dbReference>
<dbReference type="InterPro" id="IPR011051">
    <property type="entry name" value="RmlC_Cupin_sf"/>
</dbReference>
<dbReference type="PROSITE" id="PS01124">
    <property type="entry name" value="HTH_ARAC_FAMILY_2"/>
    <property type="match status" value="1"/>
</dbReference>
<keyword evidence="3" id="KW-0804">Transcription</keyword>
<sequence length="266" mass="30763">MDLIASLPEIELHPESIFVMHKKCEKFAPFHKHSKSQLTYVEGGLAYLRFREKLLVIPARHYFWIPAGIEHTLTIGHAETRCRTLFFHINGDEQNEFYTRMGIYPINDLLFQMIRFTEQWNGHILPTDKRFSFLHSIKNILPQLSSQPLSVALPFTENERMLKILTYLEDHLAKNHTLHSISIKFGISERSLSRFFQSTLSVSFLQYLKLLRMAKAFQLIVTNEHSLADVAFLCGYQSLSSFSNTFYQVTKTRPSAHLAGIEAALV</sequence>
<reference evidence="5 6" key="1">
    <citation type="submission" date="2023-11" db="EMBL/GenBank/DDBJ databases">
        <title>Analysis of the Genomes of Mucilaginibacter gossypii cycad 4 and M. sabulilitoris SNA2: microbes with the potential for plant growth promotion.</title>
        <authorList>
            <person name="Hirsch A.M."/>
            <person name="Humm E."/>
            <person name="Rubbi M."/>
            <person name="Del Vecchio G."/>
            <person name="Ha S.M."/>
            <person name="Pellegrini M."/>
            <person name="Gunsalus R.P."/>
        </authorList>
    </citation>
    <scope>NUCLEOTIDE SEQUENCE [LARGE SCALE GENOMIC DNA]</scope>
    <source>
        <strain evidence="5 6">SNA2</strain>
    </source>
</reference>
<dbReference type="SMART" id="SM00342">
    <property type="entry name" value="HTH_ARAC"/>
    <property type="match status" value="1"/>
</dbReference>
<evidence type="ECO:0000313" key="6">
    <source>
        <dbReference type="Proteomes" id="UP001324380"/>
    </source>
</evidence>
<accession>A0ABZ0TEF4</accession>
<dbReference type="SUPFAM" id="SSF51182">
    <property type="entry name" value="RmlC-like cupins"/>
    <property type="match status" value="1"/>
</dbReference>
<evidence type="ECO:0000313" key="5">
    <source>
        <dbReference type="EMBL" id="WPU91574.1"/>
    </source>
</evidence>
<dbReference type="InterPro" id="IPR009057">
    <property type="entry name" value="Homeodomain-like_sf"/>
</dbReference>
<evidence type="ECO:0000259" key="4">
    <source>
        <dbReference type="PROSITE" id="PS01124"/>
    </source>
</evidence>
<proteinExistence type="predicted"/>
<keyword evidence="6" id="KW-1185">Reference proteome</keyword>
<gene>
    <name evidence="5" type="ORF">SNE25_19855</name>
</gene>
<protein>
    <submittedName>
        <fullName evidence="5">AraC family transcriptional regulator</fullName>
    </submittedName>
</protein>
<dbReference type="InterPro" id="IPR018060">
    <property type="entry name" value="HTH_AraC"/>
</dbReference>
<keyword evidence="1" id="KW-0805">Transcription regulation</keyword>
<dbReference type="Proteomes" id="UP001324380">
    <property type="component" value="Chromosome"/>
</dbReference>
<organism evidence="5 6">
    <name type="scientific">Mucilaginibacter sabulilitoris</name>
    <dbReference type="NCBI Taxonomy" id="1173583"/>
    <lineage>
        <taxon>Bacteria</taxon>
        <taxon>Pseudomonadati</taxon>
        <taxon>Bacteroidota</taxon>
        <taxon>Sphingobacteriia</taxon>
        <taxon>Sphingobacteriales</taxon>
        <taxon>Sphingobacteriaceae</taxon>
        <taxon>Mucilaginibacter</taxon>
    </lineage>
</organism>
<evidence type="ECO:0000256" key="2">
    <source>
        <dbReference type="ARBA" id="ARBA00023125"/>
    </source>
</evidence>
<feature type="domain" description="HTH araC/xylS-type" evidence="4">
    <location>
        <begin position="162"/>
        <end position="260"/>
    </location>
</feature>
<dbReference type="PANTHER" id="PTHR11019:SF199">
    <property type="entry name" value="HTH-TYPE TRANSCRIPTIONAL REGULATOR NIMR"/>
    <property type="match status" value="1"/>
</dbReference>
<name>A0ABZ0TEF4_9SPHI</name>
<dbReference type="EMBL" id="CP139558">
    <property type="protein sequence ID" value="WPU91574.1"/>
    <property type="molecule type" value="Genomic_DNA"/>
</dbReference>
<dbReference type="Gene3D" id="1.10.10.60">
    <property type="entry name" value="Homeodomain-like"/>
    <property type="match status" value="2"/>
</dbReference>
<evidence type="ECO:0000256" key="3">
    <source>
        <dbReference type="ARBA" id="ARBA00023163"/>
    </source>
</evidence>